<dbReference type="SUPFAM" id="SSF54909">
    <property type="entry name" value="Dimeric alpha+beta barrel"/>
    <property type="match status" value="1"/>
</dbReference>
<proteinExistence type="inferred from homology"/>
<dbReference type="AlphaFoldDB" id="A0A8J4E9C9"/>
<dbReference type="Proteomes" id="UP000612585">
    <property type="component" value="Unassembled WGS sequence"/>
</dbReference>
<keyword evidence="4" id="KW-1185">Reference proteome</keyword>
<reference evidence="3" key="1">
    <citation type="submission" date="2021-01" db="EMBL/GenBank/DDBJ databases">
        <title>Whole genome shotgun sequence of Virgisporangium aurantiacum NBRC 16421.</title>
        <authorList>
            <person name="Komaki H."/>
            <person name="Tamura T."/>
        </authorList>
    </citation>
    <scope>NUCLEOTIDE SEQUENCE</scope>
    <source>
        <strain evidence="3">NBRC 16421</strain>
    </source>
</reference>
<dbReference type="PANTHER" id="PTHR35174:SF3">
    <property type="entry name" value="BLL7171 PROTEIN"/>
    <property type="match status" value="1"/>
</dbReference>
<accession>A0A8J4E9C9</accession>
<comment type="caution">
    <text evidence="3">The sequence shown here is derived from an EMBL/GenBank/DDBJ whole genome shotgun (WGS) entry which is preliminary data.</text>
</comment>
<evidence type="ECO:0000313" key="3">
    <source>
        <dbReference type="EMBL" id="GIJ63597.1"/>
    </source>
</evidence>
<feature type="domain" description="YCII-related" evidence="2">
    <location>
        <begin position="21"/>
        <end position="114"/>
    </location>
</feature>
<comment type="similarity">
    <text evidence="1">Belongs to the YciI family.</text>
</comment>
<organism evidence="3 4">
    <name type="scientific">Virgisporangium aurantiacum</name>
    <dbReference type="NCBI Taxonomy" id="175570"/>
    <lineage>
        <taxon>Bacteria</taxon>
        <taxon>Bacillati</taxon>
        <taxon>Actinomycetota</taxon>
        <taxon>Actinomycetes</taxon>
        <taxon>Micromonosporales</taxon>
        <taxon>Micromonosporaceae</taxon>
        <taxon>Virgisporangium</taxon>
    </lineage>
</organism>
<dbReference type="PANTHER" id="PTHR35174">
    <property type="entry name" value="BLL7171 PROTEIN-RELATED"/>
    <property type="match status" value="1"/>
</dbReference>
<evidence type="ECO:0000313" key="4">
    <source>
        <dbReference type="Proteomes" id="UP000612585"/>
    </source>
</evidence>
<name>A0A8J4E9C9_9ACTN</name>
<evidence type="ECO:0000256" key="1">
    <source>
        <dbReference type="ARBA" id="ARBA00007689"/>
    </source>
</evidence>
<protein>
    <recommendedName>
        <fullName evidence="2">YCII-related domain-containing protein</fullName>
    </recommendedName>
</protein>
<gene>
    <name evidence="3" type="ORF">Vau01_111130</name>
</gene>
<dbReference type="Pfam" id="PF03795">
    <property type="entry name" value="YCII"/>
    <property type="match status" value="1"/>
</dbReference>
<dbReference type="InterPro" id="IPR011008">
    <property type="entry name" value="Dimeric_a/b-barrel"/>
</dbReference>
<dbReference type="InterPro" id="IPR005545">
    <property type="entry name" value="YCII"/>
</dbReference>
<evidence type="ECO:0000259" key="2">
    <source>
        <dbReference type="Pfam" id="PF03795"/>
    </source>
</evidence>
<dbReference type="RefSeq" id="WP_204010481.1">
    <property type="nucleotide sequence ID" value="NZ_BOPG01000099.1"/>
</dbReference>
<dbReference type="EMBL" id="BOPG01000099">
    <property type="protein sequence ID" value="GIJ63597.1"/>
    <property type="molecule type" value="Genomic_DNA"/>
</dbReference>
<sequence>MKYMIMMFGGLGATLADRDPEWIAGMQSTMMRMDRELRESGEVVESRHLTDPAQATTVRFVDGAPAPTDGPFAEIKESLAGYWVIECTQERAVEIAAQVVAVTEYPMEVRRVMDEPPPQDQ</sequence>
<dbReference type="Gene3D" id="3.30.70.1060">
    <property type="entry name" value="Dimeric alpha+beta barrel"/>
    <property type="match status" value="1"/>
</dbReference>